<dbReference type="GeneID" id="59340873"/>
<feature type="transmembrane region" description="Helical" evidence="2">
    <location>
        <begin position="27"/>
        <end position="45"/>
    </location>
</feature>
<feature type="transmembrane region" description="Helical" evidence="2">
    <location>
        <begin position="57"/>
        <end position="77"/>
    </location>
</feature>
<dbReference type="EMBL" id="JACAZF010000001">
    <property type="protein sequence ID" value="KAF7316244.1"/>
    <property type="molecule type" value="Genomic_DNA"/>
</dbReference>
<gene>
    <name evidence="3" type="ORF">MIND_00143000</name>
</gene>
<keyword evidence="2" id="KW-1133">Transmembrane helix</keyword>
<name>A0A8H6WF00_9AGAR</name>
<dbReference type="OrthoDB" id="3352285at2759"/>
<evidence type="ECO:0000313" key="3">
    <source>
        <dbReference type="EMBL" id="KAF7316244.1"/>
    </source>
</evidence>
<feature type="transmembrane region" description="Helical" evidence="2">
    <location>
        <begin position="168"/>
        <end position="190"/>
    </location>
</feature>
<keyword evidence="4" id="KW-1185">Reference proteome</keyword>
<reference evidence="3" key="1">
    <citation type="submission" date="2020-05" db="EMBL/GenBank/DDBJ databases">
        <title>Mycena genomes resolve the evolution of fungal bioluminescence.</title>
        <authorList>
            <person name="Tsai I.J."/>
        </authorList>
    </citation>
    <scope>NUCLEOTIDE SEQUENCE</scope>
    <source>
        <strain evidence="3">171206Taipei</strain>
    </source>
</reference>
<organism evidence="3 4">
    <name type="scientific">Mycena indigotica</name>
    <dbReference type="NCBI Taxonomy" id="2126181"/>
    <lineage>
        <taxon>Eukaryota</taxon>
        <taxon>Fungi</taxon>
        <taxon>Dikarya</taxon>
        <taxon>Basidiomycota</taxon>
        <taxon>Agaricomycotina</taxon>
        <taxon>Agaricomycetes</taxon>
        <taxon>Agaricomycetidae</taxon>
        <taxon>Agaricales</taxon>
        <taxon>Marasmiineae</taxon>
        <taxon>Mycenaceae</taxon>
        <taxon>Mycena</taxon>
    </lineage>
</organism>
<protein>
    <submittedName>
        <fullName evidence="3">DBR1 domain-containing protein</fullName>
    </submittedName>
</protein>
<feature type="compositionally biased region" description="Pro residues" evidence="1">
    <location>
        <begin position="245"/>
        <end position="256"/>
    </location>
</feature>
<feature type="region of interest" description="Disordered" evidence="1">
    <location>
        <begin position="244"/>
        <end position="288"/>
    </location>
</feature>
<evidence type="ECO:0000256" key="2">
    <source>
        <dbReference type="SAM" id="Phobius"/>
    </source>
</evidence>
<accession>A0A8H6WF00</accession>
<evidence type="ECO:0000313" key="4">
    <source>
        <dbReference type="Proteomes" id="UP000636479"/>
    </source>
</evidence>
<dbReference type="Proteomes" id="UP000636479">
    <property type="component" value="Unassembled WGS sequence"/>
</dbReference>
<comment type="caution">
    <text evidence="3">The sequence shown here is derived from an EMBL/GenBank/DDBJ whole genome shotgun (WGS) entry which is preliminary data.</text>
</comment>
<dbReference type="AlphaFoldDB" id="A0A8H6WF00"/>
<proteinExistence type="predicted"/>
<feature type="transmembrane region" description="Helical" evidence="2">
    <location>
        <begin position="89"/>
        <end position="111"/>
    </location>
</feature>
<keyword evidence="2" id="KW-0472">Membrane</keyword>
<evidence type="ECO:0000256" key="1">
    <source>
        <dbReference type="SAM" id="MobiDB-lite"/>
    </source>
</evidence>
<keyword evidence="2" id="KW-0812">Transmembrane</keyword>
<sequence length="288" mass="31556">MSTRPPPPGAPNRFGFNRVYRTNLRPVVIGVGAITALWSLFSISFDKREDVPKLATFAIVLGAIYMALTLIESFGVLAATLQRASLVGAYAYATFLGILLAVGASVLRIVIHFTSKGDILKVCTDITTGARFAVYPYGWWGPSRHETLDATDAANWCNREYNRDSWQLIISLLITMVIWGFFSALGWAYYRQVLDPTSVVNSLRAPSNQFNGQFNGAYPSHYNPPYNPSVPNLGYAAPYANPNPVYAPPAGPPPPRDGPKPAEYAVTQPHTERDVTSRPGPGGRETFQ</sequence>
<dbReference type="RefSeq" id="XP_037226267.1">
    <property type="nucleotide sequence ID" value="XM_037358357.1"/>
</dbReference>